<sequence>MFRKFLIFLFFLVLVTAKRFGVSMINDINYGQRRWEKRNNKTMLPVGGINADGPYGRYRRPRAIILDDNFDNDKNNLKQQSEMIEKKSLMKMLKQQQENNQKFDDFWSTDSDDVMDDLDNRSITDSIKTTNGTMLSKRSSWSSYSYSTPSYTTRSYSTNSHYDWYWRNRMDKQHSMNDLSNVNSSSMINNNNFSNQNESFSMPNLTNVY</sequence>
<evidence type="ECO:0000256" key="1">
    <source>
        <dbReference type="SAM" id="SignalP"/>
    </source>
</evidence>
<evidence type="ECO:0000313" key="2">
    <source>
        <dbReference type="EMBL" id="KAH9416505.1"/>
    </source>
</evidence>
<evidence type="ECO:0000313" key="3">
    <source>
        <dbReference type="Proteomes" id="UP000887458"/>
    </source>
</evidence>
<reference evidence="2 3" key="2">
    <citation type="journal article" date="2022" name="Mol. Biol. Evol.">
        <title>Comparative Genomics Reveals Insights into the Divergent Evolution of Astigmatic Mites and Household Pest Adaptations.</title>
        <authorList>
            <person name="Xiong Q."/>
            <person name="Wan A.T."/>
            <person name="Liu X."/>
            <person name="Fung C.S."/>
            <person name="Xiao X."/>
            <person name="Malainual N."/>
            <person name="Hou J."/>
            <person name="Wang L."/>
            <person name="Wang M."/>
            <person name="Yang K.Y."/>
            <person name="Cui Y."/>
            <person name="Leung E.L."/>
            <person name="Nong W."/>
            <person name="Shin S.K."/>
            <person name="Au S.W."/>
            <person name="Jeong K.Y."/>
            <person name="Chew F.T."/>
            <person name="Hui J.H."/>
            <person name="Leung T.F."/>
            <person name="Tungtrongchitr A."/>
            <person name="Zhong N."/>
            <person name="Liu Z."/>
            <person name="Tsui S.K."/>
        </authorList>
    </citation>
    <scope>NUCLEOTIDE SEQUENCE [LARGE SCALE GENOMIC DNA]</scope>
    <source>
        <strain evidence="2">Derp</strain>
    </source>
</reference>
<feature type="chain" id="PRO_5046305177" evidence="1">
    <location>
        <begin position="18"/>
        <end position="209"/>
    </location>
</feature>
<accession>A0ABQ8J2B9</accession>
<comment type="caution">
    <text evidence="2">The sequence shown here is derived from an EMBL/GenBank/DDBJ whole genome shotgun (WGS) entry which is preliminary data.</text>
</comment>
<reference evidence="2 3" key="1">
    <citation type="journal article" date="2018" name="J. Allergy Clin. Immunol.">
        <title>High-quality assembly of Dermatophagoides pteronyssinus genome and transcriptome reveals a wide range of novel allergens.</title>
        <authorList>
            <person name="Liu X.Y."/>
            <person name="Yang K.Y."/>
            <person name="Wang M.Q."/>
            <person name="Kwok J.S."/>
            <person name="Zeng X."/>
            <person name="Yang Z."/>
            <person name="Xiao X.J."/>
            <person name="Lau C.P."/>
            <person name="Li Y."/>
            <person name="Huang Z.M."/>
            <person name="Ba J.G."/>
            <person name="Yim A.K."/>
            <person name="Ouyang C.Y."/>
            <person name="Ngai S.M."/>
            <person name="Chan T.F."/>
            <person name="Leung E.L."/>
            <person name="Liu L."/>
            <person name="Liu Z.G."/>
            <person name="Tsui S.K."/>
        </authorList>
    </citation>
    <scope>NUCLEOTIDE SEQUENCE [LARGE SCALE GENOMIC DNA]</scope>
    <source>
        <strain evidence="2">Derp</strain>
    </source>
</reference>
<proteinExistence type="predicted"/>
<organism evidence="2 3">
    <name type="scientific">Dermatophagoides pteronyssinus</name>
    <name type="common">European house dust mite</name>
    <dbReference type="NCBI Taxonomy" id="6956"/>
    <lineage>
        <taxon>Eukaryota</taxon>
        <taxon>Metazoa</taxon>
        <taxon>Ecdysozoa</taxon>
        <taxon>Arthropoda</taxon>
        <taxon>Chelicerata</taxon>
        <taxon>Arachnida</taxon>
        <taxon>Acari</taxon>
        <taxon>Acariformes</taxon>
        <taxon>Sarcoptiformes</taxon>
        <taxon>Astigmata</taxon>
        <taxon>Psoroptidia</taxon>
        <taxon>Analgoidea</taxon>
        <taxon>Pyroglyphidae</taxon>
        <taxon>Dermatophagoidinae</taxon>
        <taxon>Dermatophagoides</taxon>
    </lineage>
</organism>
<keyword evidence="3" id="KW-1185">Reference proteome</keyword>
<dbReference type="EMBL" id="NJHN03000091">
    <property type="protein sequence ID" value="KAH9416505.1"/>
    <property type="molecule type" value="Genomic_DNA"/>
</dbReference>
<name>A0ABQ8J2B9_DERPT</name>
<keyword evidence="1" id="KW-0732">Signal</keyword>
<protein>
    <submittedName>
        <fullName evidence="2">Uncharacterized protein</fullName>
    </submittedName>
</protein>
<feature type="signal peptide" evidence="1">
    <location>
        <begin position="1"/>
        <end position="17"/>
    </location>
</feature>
<gene>
    <name evidence="2" type="ORF">DERP_014556</name>
</gene>
<dbReference type="Proteomes" id="UP000887458">
    <property type="component" value="Unassembled WGS sequence"/>
</dbReference>